<keyword evidence="4" id="KW-0378">Hydrolase</keyword>
<dbReference type="Gene3D" id="3.40.50.1110">
    <property type="entry name" value="SGNH hydrolase"/>
    <property type="match status" value="1"/>
</dbReference>
<dbReference type="CDD" id="cd01823">
    <property type="entry name" value="SEST_like"/>
    <property type="match status" value="1"/>
</dbReference>
<keyword evidence="2" id="KW-0732">Signal</keyword>
<dbReference type="Pfam" id="PF18647">
    <property type="entry name" value="Fungal_lectin_2"/>
    <property type="match status" value="1"/>
</dbReference>
<organism evidence="4 5">
    <name type="scientific">Aspergillus lucknowensis</name>
    <dbReference type="NCBI Taxonomy" id="176173"/>
    <lineage>
        <taxon>Eukaryota</taxon>
        <taxon>Fungi</taxon>
        <taxon>Dikarya</taxon>
        <taxon>Ascomycota</taxon>
        <taxon>Pezizomycotina</taxon>
        <taxon>Eurotiomycetes</taxon>
        <taxon>Eurotiomycetidae</taxon>
        <taxon>Eurotiales</taxon>
        <taxon>Aspergillaceae</taxon>
        <taxon>Aspergillus</taxon>
        <taxon>Aspergillus subgen. Nidulantes</taxon>
    </lineage>
</organism>
<evidence type="ECO:0000259" key="3">
    <source>
        <dbReference type="Pfam" id="PF13472"/>
    </source>
</evidence>
<dbReference type="InterPro" id="IPR036514">
    <property type="entry name" value="SGNH_hydro_sf"/>
</dbReference>
<dbReference type="GO" id="GO:0016787">
    <property type="term" value="F:hydrolase activity"/>
    <property type="evidence" value="ECO:0007669"/>
    <property type="project" value="UniProtKB-KW"/>
</dbReference>
<dbReference type="PANTHER" id="PTHR37981">
    <property type="entry name" value="LIPASE 2"/>
    <property type="match status" value="1"/>
</dbReference>
<dbReference type="Proteomes" id="UP001610432">
    <property type="component" value="Unassembled WGS sequence"/>
</dbReference>
<dbReference type="PANTHER" id="PTHR37981:SF1">
    <property type="entry name" value="SGNH HYDROLASE-TYPE ESTERASE DOMAIN-CONTAINING PROTEIN"/>
    <property type="match status" value="1"/>
</dbReference>
<sequence>MKTTTSCLLLLAGGLHTTFAYGTTPNHSLYQLLRRDDDDPTDFSWVKRWAAVGDSYTAGIGSGNPLGKGYFTIGDSNYQCSRYDTSYPMIVNDALGSSVEDFQFAACSGDRTGNIYEQINDLDGDLDLVIMTAGGNDLCLSSMIKSCVFVPYNEESCEDVIAIAKDNLDNIMGDNFKQLLDALDKKMADDSVVVFNGYAQFFNTENEDCAEDEDWTLFNPTDSGTPLKLTVDRRKTFNGLVNKLNDIIHDTVNDARKADKYKYKIGFSNWDYWSSKVVRGQYCDPDSTGAYPDKAVPDLQFFKPDTRPSNVDVGEREAGSAKRATAENEADLAKQLNDEVVRSPSFRRTRNPQHLAHQRLARGMPERANCPGDADQDAPDSGGGWTPDVLGKNFHPNELGHYTIASWALQTAIDLRAEVLGIDQPSCDYTDKFECFSDDEDSTAYASEPRLNERAKDFCDDVEDNYPKGENGWSWSKKYDEGTPDETEFKMELSQSTDSFSPSQCRDSMSRIINGCDGGDKDTNPMDWKFGGRWKRGDHTYTVTPQRNNRPWPKDGEDGGGEKRRRGLSKEKRDDDGGPIQEPYGKCVSWYKVFYSEYRIYGAGWASWDYGQDELLPAIRDCVGGGVKEWKFKYYDEPTEDGYEWRADFHTPIWTNARCFDNNKAVMEAGGFTDGCEGTG</sequence>
<dbReference type="RefSeq" id="XP_070881686.1">
    <property type="nucleotide sequence ID" value="XM_071033851.1"/>
</dbReference>
<evidence type="ECO:0000313" key="5">
    <source>
        <dbReference type="Proteomes" id="UP001610432"/>
    </source>
</evidence>
<evidence type="ECO:0000313" key="4">
    <source>
        <dbReference type="EMBL" id="KAL2862707.1"/>
    </source>
</evidence>
<gene>
    <name evidence="4" type="ORF">BJX67DRAFT_385404</name>
</gene>
<dbReference type="InterPro" id="IPR013830">
    <property type="entry name" value="SGNH_hydro"/>
</dbReference>
<keyword evidence="5" id="KW-1185">Reference proteome</keyword>
<evidence type="ECO:0000256" key="1">
    <source>
        <dbReference type="SAM" id="MobiDB-lite"/>
    </source>
</evidence>
<feature type="compositionally biased region" description="Basic and acidic residues" evidence="1">
    <location>
        <begin position="313"/>
        <end position="326"/>
    </location>
</feature>
<accession>A0ABR4LH57</accession>
<name>A0ABR4LH57_9EURO</name>
<feature type="chain" id="PRO_5046972637" evidence="2">
    <location>
        <begin position="21"/>
        <end position="680"/>
    </location>
</feature>
<reference evidence="4 5" key="1">
    <citation type="submission" date="2024-07" db="EMBL/GenBank/DDBJ databases">
        <title>Section-level genome sequencing and comparative genomics of Aspergillus sections Usti and Cavernicolus.</title>
        <authorList>
            <consortium name="Lawrence Berkeley National Laboratory"/>
            <person name="Nybo J.L."/>
            <person name="Vesth T.C."/>
            <person name="Theobald S."/>
            <person name="Frisvad J.C."/>
            <person name="Larsen T.O."/>
            <person name="Kjaerboelling I."/>
            <person name="Rothschild-Mancinelli K."/>
            <person name="Lyhne E.K."/>
            <person name="Kogle M.E."/>
            <person name="Barry K."/>
            <person name="Clum A."/>
            <person name="Na H."/>
            <person name="Ledsgaard L."/>
            <person name="Lin J."/>
            <person name="Lipzen A."/>
            <person name="Kuo A."/>
            <person name="Riley R."/>
            <person name="Mondo S."/>
            <person name="Labutti K."/>
            <person name="Haridas S."/>
            <person name="Pangalinan J."/>
            <person name="Salamov A.A."/>
            <person name="Simmons B.A."/>
            <person name="Magnuson J.K."/>
            <person name="Chen J."/>
            <person name="Drula E."/>
            <person name="Henrissat B."/>
            <person name="Wiebenga A."/>
            <person name="Lubbers R.J."/>
            <person name="Gomes A.C."/>
            <person name="Macurrencykelacurrency M.R."/>
            <person name="Stajich J."/>
            <person name="Grigoriev I.V."/>
            <person name="Mortensen U.H."/>
            <person name="De Vries R.P."/>
            <person name="Baker S.E."/>
            <person name="Andersen M.R."/>
        </authorList>
    </citation>
    <scope>NUCLEOTIDE SEQUENCE [LARGE SCALE GENOMIC DNA]</scope>
    <source>
        <strain evidence="4 5">CBS 449.75</strain>
    </source>
</reference>
<dbReference type="GeneID" id="98148923"/>
<feature type="region of interest" description="Disordered" evidence="1">
    <location>
        <begin position="304"/>
        <end position="329"/>
    </location>
</feature>
<feature type="region of interest" description="Disordered" evidence="1">
    <location>
        <begin position="539"/>
        <end position="580"/>
    </location>
</feature>
<feature type="signal peptide" evidence="2">
    <location>
        <begin position="1"/>
        <end position="20"/>
    </location>
</feature>
<protein>
    <submittedName>
        <fullName evidence="4">SGNH hydrolase-type esterase domain-containing protein</fullName>
    </submittedName>
</protein>
<comment type="caution">
    <text evidence="4">The sequence shown here is derived from an EMBL/GenBank/DDBJ whole genome shotgun (WGS) entry which is preliminary data.</text>
</comment>
<proteinExistence type="predicted"/>
<dbReference type="SUPFAM" id="SSF52266">
    <property type="entry name" value="SGNH hydrolase"/>
    <property type="match status" value="1"/>
</dbReference>
<dbReference type="InterPro" id="IPR037460">
    <property type="entry name" value="SEST-like"/>
</dbReference>
<dbReference type="Pfam" id="PF13472">
    <property type="entry name" value="Lipase_GDSL_2"/>
    <property type="match status" value="1"/>
</dbReference>
<feature type="domain" description="SGNH hydrolase-type esterase" evidence="3">
    <location>
        <begin position="51"/>
        <end position="244"/>
    </location>
</feature>
<feature type="compositionally biased region" description="Basic and acidic residues" evidence="1">
    <location>
        <begin position="552"/>
        <end position="576"/>
    </location>
</feature>
<dbReference type="EMBL" id="JBFXLQ010000063">
    <property type="protein sequence ID" value="KAL2862707.1"/>
    <property type="molecule type" value="Genomic_DNA"/>
</dbReference>
<evidence type="ECO:0000256" key="2">
    <source>
        <dbReference type="SAM" id="SignalP"/>
    </source>
</evidence>